<organism evidence="2 3">
    <name type="scientific">Butyrivibrio hungatei DSM 14810</name>
    <dbReference type="NCBI Taxonomy" id="1121132"/>
    <lineage>
        <taxon>Bacteria</taxon>
        <taxon>Bacillati</taxon>
        <taxon>Bacillota</taxon>
        <taxon>Clostridia</taxon>
        <taxon>Lachnospirales</taxon>
        <taxon>Lachnospiraceae</taxon>
        <taxon>Butyrivibrio</taxon>
    </lineage>
</organism>
<feature type="transmembrane region" description="Helical" evidence="1">
    <location>
        <begin position="63"/>
        <end position="81"/>
    </location>
</feature>
<reference evidence="2 3" key="1">
    <citation type="submission" date="2016-12" db="EMBL/GenBank/DDBJ databases">
        <authorList>
            <person name="Song W.-J."/>
            <person name="Kurnit D.M."/>
        </authorList>
    </citation>
    <scope>NUCLEOTIDE SEQUENCE [LARGE SCALE GENOMIC DNA]</scope>
    <source>
        <strain evidence="2 3">DSM 14810</strain>
    </source>
</reference>
<gene>
    <name evidence="2" type="ORF">SAMN02745247_02386</name>
</gene>
<sequence length="105" mass="11554">MHSADKKQNYMRSGIAAFVGAMLLIGMLFSHIYIANEYHHNCTGEECPICQCIAECEAFVNQISTGVILFTAIAAVIFAVSKTVQSFKGDFLSNTLVSFKVRLNN</sequence>
<dbReference type="RefSeq" id="WP_072704428.1">
    <property type="nucleotide sequence ID" value="NZ_FRDH01000010.1"/>
</dbReference>
<accession>A0A1M7STQ2</accession>
<dbReference type="EMBL" id="FRDH01000010">
    <property type="protein sequence ID" value="SHN61760.1"/>
    <property type="molecule type" value="Genomic_DNA"/>
</dbReference>
<feature type="transmembrane region" description="Helical" evidence="1">
    <location>
        <begin position="12"/>
        <end position="34"/>
    </location>
</feature>
<evidence type="ECO:0000256" key="1">
    <source>
        <dbReference type="SAM" id="Phobius"/>
    </source>
</evidence>
<name>A0A1M7STQ2_9FIRM</name>
<proteinExistence type="predicted"/>
<keyword evidence="1" id="KW-0472">Membrane</keyword>
<evidence type="ECO:0000313" key="3">
    <source>
        <dbReference type="Proteomes" id="UP000184097"/>
    </source>
</evidence>
<dbReference type="Proteomes" id="UP000184097">
    <property type="component" value="Unassembled WGS sequence"/>
</dbReference>
<keyword evidence="1" id="KW-1133">Transmembrane helix</keyword>
<keyword evidence="1" id="KW-0812">Transmembrane</keyword>
<evidence type="ECO:0000313" key="2">
    <source>
        <dbReference type="EMBL" id="SHN61760.1"/>
    </source>
</evidence>
<protein>
    <submittedName>
        <fullName evidence="2">Uncharacterized protein</fullName>
    </submittedName>
</protein>
<dbReference type="AlphaFoldDB" id="A0A1M7STQ2"/>